<evidence type="ECO:0000313" key="3">
    <source>
        <dbReference type="Proteomes" id="UP000355283"/>
    </source>
</evidence>
<accession>A0A4D9CRR2</accession>
<feature type="compositionally biased region" description="Acidic residues" evidence="1">
    <location>
        <begin position="106"/>
        <end position="117"/>
    </location>
</feature>
<feature type="region of interest" description="Disordered" evidence="1">
    <location>
        <begin position="233"/>
        <end position="273"/>
    </location>
</feature>
<comment type="caution">
    <text evidence="2">The sequence shown here is derived from an EMBL/GenBank/DDBJ whole genome shotgun (WGS) entry which is preliminary data.</text>
</comment>
<evidence type="ECO:0000256" key="1">
    <source>
        <dbReference type="SAM" id="MobiDB-lite"/>
    </source>
</evidence>
<dbReference type="Proteomes" id="UP000355283">
    <property type="component" value="Unassembled WGS sequence"/>
</dbReference>
<dbReference type="EMBL" id="SDOX01000126">
    <property type="protein sequence ID" value="TFJ81496.1"/>
    <property type="molecule type" value="Genomic_DNA"/>
</dbReference>
<dbReference type="AlphaFoldDB" id="A0A4D9CRR2"/>
<protein>
    <submittedName>
        <fullName evidence="2">Uncharacterized protein</fullName>
    </submittedName>
</protein>
<sequence>MERPEAPWCPTAAATAWAGERCADNGGSRQLLAALFHREKPIRRPGWMEGEWGGKWGEVAFWERLLRVPQRLSLQQRRQAVEDDRQICEDKVEEALETNEKKDYGEENELEQEEEEMFHDRSLVGSAITKFSFYMEALYGEEEGVRGTGKEKERASARRRAEEMEEDVKSFVFLLLAHIGPMRGDLDYPRFFGTIHPFLAPSSPSSPSSTPWVPTTWRGSCAIPCVYWGGKGSKREKKMHGKLKGRGSGVEGKEGGEEEEDGGKKEAVEECSL</sequence>
<feature type="compositionally biased region" description="Basic and acidic residues" evidence="1">
    <location>
        <begin position="262"/>
        <end position="273"/>
    </location>
</feature>
<name>A0A4D9CRR2_9STRA</name>
<reference evidence="2 3" key="1">
    <citation type="submission" date="2019-01" db="EMBL/GenBank/DDBJ databases">
        <title>Nuclear Genome Assembly of the Microalgal Biofuel strain Nannochloropsis salina CCMP1776.</title>
        <authorList>
            <person name="Hovde B."/>
        </authorList>
    </citation>
    <scope>NUCLEOTIDE SEQUENCE [LARGE SCALE GENOMIC DNA]</scope>
    <source>
        <strain evidence="2 3">CCMP1776</strain>
    </source>
</reference>
<gene>
    <name evidence="2" type="ORF">NSK_007167</name>
</gene>
<feature type="region of interest" description="Disordered" evidence="1">
    <location>
        <begin position="98"/>
        <end position="118"/>
    </location>
</feature>
<feature type="compositionally biased region" description="Basic residues" evidence="1">
    <location>
        <begin position="233"/>
        <end position="245"/>
    </location>
</feature>
<proteinExistence type="predicted"/>
<keyword evidence="3" id="KW-1185">Reference proteome</keyword>
<evidence type="ECO:0000313" key="2">
    <source>
        <dbReference type="EMBL" id="TFJ81496.1"/>
    </source>
</evidence>
<organism evidence="2 3">
    <name type="scientific">Nannochloropsis salina CCMP1776</name>
    <dbReference type="NCBI Taxonomy" id="1027361"/>
    <lineage>
        <taxon>Eukaryota</taxon>
        <taxon>Sar</taxon>
        <taxon>Stramenopiles</taxon>
        <taxon>Ochrophyta</taxon>
        <taxon>Eustigmatophyceae</taxon>
        <taxon>Eustigmatales</taxon>
        <taxon>Monodopsidaceae</taxon>
        <taxon>Microchloropsis</taxon>
        <taxon>Microchloropsis salina</taxon>
    </lineage>
</organism>